<evidence type="ECO:0000313" key="7">
    <source>
        <dbReference type="EMBL" id="QOG29083.1"/>
    </source>
</evidence>
<sequence length="418" mass="47092">MRQQRRIEQRKRQLLWALSISLLLVTIAVSYWLIHTMRTGTDSSTSSPDNQVSLSTSSQETTTASQSSKITLTASGDMLYHRPVYMSAFDGKRYDFDNDFEQVQPLIASADIAFGDFEGTINPNKELGGYPTFNAPPNVVESIKAAGFDVIDLAHNHILDTGIEGLKTTANAFQEIGLEPIGVNVNDQGIFVKEANGIKVAMLAYAYGFNGNEASLAPEEYTTYLKDLSMEKVAAEIKEAEKVADITVVMPQLGVEYSLEPTEEQQKIYRQMIDLGADIIFGGHPHVAEPTEIIEKDGEKKFILYSMGNLLSNQRYETVNNYWTERGVIPEVELTKEGDRTFLSDIKLHPTWVSKEPIPDRRYDDPEFGTTEAYDFQVVLAEEYLPGGKYADKVPEDKRQRIETAYHEMMELLNLKWK</sequence>
<dbReference type="Gene3D" id="3.60.21.10">
    <property type="match status" value="1"/>
</dbReference>
<feature type="compositionally biased region" description="Low complexity" evidence="2">
    <location>
        <begin position="51"/>
        <end position="68"/>
    </location>
</feature>
<feature type="compositionally biased region" description="Polar residues" evidence="2">
    <location>
        <begin position="40"/>
        <end position="50"/>
    </location>
</feature>
<dbReference type="EMBL" id="CP050485">
    <property type="protein sequence ID" value="QOG29083.1"/>
    <property type="molecule type" value="Genomic_DNA"/>
</dbReference>
<feature type="domain" description="Capsule synthesis protein CapA" evidence="4">
    <location>
        <begin position="71"/>
        <end position="314"/>
    </location>
</feature>
<dbReference type="Pfam" id="PF09587">
    <property type="entry name" value="PGA_cap"/>
    <property type="match status" value="1"/>
</dbReference>
<name>A0A366U4T1_ENTGA</name>
<evidence type="ECO:0000259" key="4">
    <source>
        <dbReference type="SMART" id="SM00854"/>
    </source>
</evidence>
<evidence type="ECO:0000256" key="2">
    <source>
        <dbReference type="SAM" id="MobiDB-lite"/>
    </source>
</evidence>
<dbReference type="SUPFAM" id="SSF56300">
    <property type="entry name" value="Metallo-dependent phosphatases"/>
    <property type="match status" value="1"/>
</dbReference>
<dbReference type="Proteomes" id="UP000516696">
    <property type="component" value="Chromosome"/>
</dbReference>
<keyword evidence="3" id="KW-0472">Membrane</keyword>
<dbReference type="Proteomes" id="UP001183682">
    <property type="component" value="Unassembled WGS sequence"/>
</dbReference>
<dbReference type="InterPro" id="IPR052169">
    <property type="entry name" value="CW_Biosynth-Accessory"/>
</dbReference>
<dbReference type="Proteomes" id="UP000439965">
    <property type="component" value="Unassembled WGS sequence"/>
</dbReference>
<protein>
    <submittedName>
        <fullName evidence="5">CapA family protein</fullName>
    </submittedName>
    <submittedName>
        <fullName evidence="6">Metallophosphatase</fullName>
    </submittedName>
</protein>
<evidence type="ECO:0000313" key="5">
    <source>
        <dbReference type="EMBL" id="MDT2690227.1"/>
    </source>
</evidence>
<reference evidence="6 8" key="1">
    <citation type="submission" date="2019-04" db="EMBL/GenBank/DDBJ databases">
        <title>Step-wise assembly of the neonatal virome modulated by breast feeding.</title>
        <authorList>
            <person name="Liang G."/>
            <person name="Bushman F."/>
        </authorList>
    </citation>
    <scope>NUCLEOTIDE SEQUENCE [LARGE SCALE GENOMIC DNA]</scope>
    <source>
        <strain evidence="6 8">E3404</strain>
    </source>
</reference>
<dbReference type="CDD" id="cd07381">
    <property type="entry name" value="MPP_CapA"/>
    <property type="match status" value="1"/>
</dbReference>
<evidence type="ECO:0000313" key="10">
    <source>
        <dbReference type="Proteomes" id="UP001183682"/>
    </source>
</evidence>
<evidence type="ECO:0000313" key="6">
    <source>
        <dbReference type="EMBL" id="MXS24919.1"/>
    </source>
</evidence>
<evidence type="ECO:0000256" key="1">
    <source>
        <dbReference type="ARBA" id="ARBA00005662"/>
    </source>
</evidence>
<dbReference type="InterPro" id="IPR019079">
    <property type="entry name" value="Capsule_synth_CapA"/>
</dbReference>
<gene>
    <name evidence="7" type="ORF">EGM181_03440</name>
    <name evidence="6" type="ORF">GTI89_02345</name>
    <name evidence="5" type="ORF">P7E30_08420</name>
</gene>
<proteinExistence type="inferred from homology"/>
<dbReference type="PANTHER" id="PTHR33393:SF12">
    <property type="entry name" value="CAPSULE BIOSYNTHESIS PROTEIN CAPA"/>
    <property type="match status" value="1"/>
</dbReference>
<evidence type="ECO:0000256" key="3">
    <source>
        <dbReference type="SAM" id="Phobius"/>
    </source>
</evidence>
<evidence type="ECO:0000313" key="9">
    <source>
        <dbReference type="Proteomes" id="UP000516696"/>
    </source>
</evidence>
<dbReference type="PANTHER" id="PTHR33393">
    <property type="entry name" value="POLYGLUTAMINE SYNTHESIS ACCESSORY PROTEIN RV0574C-RELATED"/>
    <property type="match status" value="1"/>
</dbReference>
<feature type="transmembrane region" description="Helical" evidence="3">
    <location>
        <begin position="14"/>
        <end position="34"/>
    </location>
</feature>
<dbReference type="EMBL" id="WVTI01000002">
    <property type="protein sequence ID" value="MXS24919.1"/>
    <property type="molecule type" value="Genomic_DNA"/>
</dbReference>
<dbReference type="EMBL" id="JARPZN010000004">
    <property type="protein sequence ID" value="MDT2690227.1"/>
    <property type="molecule type" value="Genomic_DNA"/>
</dbReference>
<reference evidence="5" key="3">
    <citation type="submission" date="2023-03" db="EMBL/GenBank/DDBJ databases">
        <authorList>
            <person name="Shen W."/>
            <person name="Cai J."/>
        </authorList>
    </citation>
    <scope>NUCLEOTIDE SEQUENCE</scope>
    <source>
        <strain evidence="5">K69-2</strain>
    </source>
</reference>
<feature type="region of interest" description="Disordered" evidence="2">
    <location>
        <begin position="40"/>
        <end position="68"/>
    </location>
</feature>
<dbReference type="RefSeq" id="WP_005471668.1">
    <property type="nucleotide sequence ID" value="NZ_CABEIK010000001.1"/>
</dbReference>
<evidence type="ECO:0000313" key="8">
    <source>
        <dbReference type="Proteomes" id="UP000439965"/>
    </source>
</evidence>
<reference evidence="7 9" key="2">
    <citation type="submission" date="2020-03" db="EMBL/GenBank/DDBJ databases">
        <title>Characterization of ganglioside-mimicking enterococci.</title>
        <authorList>
            <person name="Patry R.T."/>
            <person name="Nothaft H."/>
            <person name="Bridger R."/>
            <person name="Shajahan A."/>
            <person name="Huynh S."/>
            <person name="Sanchez S."/>
            <person name="Azadi P."/>
            <person name="Cooper K."/>
            <person name="Miller W.G."/>
            <person name="Parker C.T."/>
            <person name="Wells L."/>
            <person name="Szymanski C.M."/>
        </authorList>
    </citation>
    <scope>NUCLEOTIDE SEQUENCE [LARGE SCALE GENOMIC DNA]</scope>
    <source>
        <strain evidence="7 9">EGM181</strain>
    </source>
</reference>
<keyword evidence="3" id="KW-1133">Transmembrane helix</keyword>
<keyword evidence="3" id="KW-0812">Transmembrane</keyword>
<comment type="similarity">
    <text evidence="1">Belongs to the CapA family.</text>
</comment>
<organism evidence="5 10">
    <name type="scientific">Enterococcus gallinarum</name>
    <dbReference type="NCBI Taxonomy" id="1353"/>
    <lineage>
        <taxon>Bacteria</taxon>
        <taxon>Bacillati</taxon>
        <taxon>Bacillota</taxon>
        <taxon>Bacilli</taxon>
        <taxon>Lactobacillales</taxon>
        <taxon>Enterococcaceae</taxon>
        <taxon>Enterococcus</taxon>
    </lineage>
</organism>
<dbReference type="SMART" id="SM00854">
    <property type="entry name" value="PGA_cap"/>
    <property type="match status" value="1"/>
</dbReference>
<dbReference type="InterPro" id="IPR029052">
    <property type="entry name" value="Metallo-depent_PP-like"/>
</dbReference>
<dbReference type="AlphaFoldDB" id="A0A366U4T1"/>
<accession>A0A366U4T1</accession>